<dbReference type="OrthoDB" id="5337308at2759"/>
<protein>
    <submittedName>
        <fullName evidence="2">Uncharacterized protein</fullName>
    </submittedName>
</protein>
<feature type="compositionally biased region" description="Basic and acidic residues" evidence="1">
    <location>
        <begin position="183"/>
        <end position="197"/>
    </location>
</feature>
<evidence type="ECO:0000313" key="3">
    <source>
        <dbReference type="Proteomes" id="UP000193144"/>
    </source>
</evidence>
<proteinExistence type="predicted"/>
<name>A0A1Y1YMQ3_9PLEO</name>
<dbReference type="EMBL" id="MCFA01000200">
    <property type="protein sequence ID" value="ORX99292.1"/>
    <property type="molecule type" value="Genomic_DNA"/>
</dbReference>
<evidence type="ECO:0000313" key="2">
    <source>
        <dbReference type="EMBL" id="ORX99292.1"/>
    </source>
</evidence>
<gene>
    <name evidence="2" type="ORF">BCR34DRAFT_640047</name>
</gene>
<keyword evidence="3" id="KW-1185">Reference proteome</keyword>
<dbReference type="AlphaFoldDB" id="A0A1Y1YMQ3"/>
<dbReference type="Proteomes" id="UP000193144">
    <property type="component" value="Unassembled WGS sequence"/>
</dbReference>
<reference evidence="2 3" key="1">
    <citation type="submission" date="2016-07" db="EMBL/GenBank/DDBJ databases">
        <title>Pervasive Adenine N6-methylation of Active Genes in Fungi.</title>
        <authorList>
            <consortium name="DOE Joint Genome Institute"/>
            <person name="Mondo S.J."/>
            <person name="Dannebaum R.O."/>
            <person name="Kuo R.C."/>
            <person name="Labutti K."/>
            <person name="Haridas S."/>
            <person name="Kuo A."/>
            <person name="Salamov A."/>
            <person name="Ahrendt S.R."/>
            <person name="Lipzen A."/>
            <person name="Sullivan W."/>
            <person name="Andreopoulos W.B."/>
            <person name="Clum A."/>
            <person name="Lindquist E."/>
            <person name="Daum C."/>
            <person name="Ramamoorthy G.K."/>
            <person name="Gryganskyi A."/>
            <person name="Culley D."/>
            <person name="Magnuson J.K."/>
            <person name="James T.Y."/>
            <person name="O'Malley M.A."/>
            <person name="Stajich J.E."/>
            <person name="Spatafora J.W."/>
            <person name="Visel A."/>
            <person name="Grigoriev I.V."/>
        </authorList>
    </citation>
    <scope>NUCLEOTIDE SEQUENCE [LARGE SCALE GENOMIC DNA]</scope>
    <source>
        <strain evidence="2 3">CBS 115471</strain>
    </source>
</reference>
<comment type="caution">
    <text evidence="2">The sequence shown here is derived from an EMBL/GenBank/DDBJ whole genome shotgun (WGS) entry which is preliminary data.</text>
</comment>
<evidence type="ECO:0000256" key="1">
    <source>
        <dbReference type="SAM" id="MobiDB-lite"/>
    </source>
</evidence>
<accession>A0A1Y1YMQ3</accession>
<sequence length="241" mass="26904">MDLLEFLDTIKLWPGVTFMVGTEVGQAIFGSPSGLGIGYFLAQHKAQLENLMVRSVTIFLAEGDEYYEPSLLWELVPAPTSNRKFLVKLIDSRKSFIGLEPTRVQPDVLTLFTYSSPLSSLRSSLPPLFISTQNSLRSTAVYSSVHLQAPALHTRLPGTNTFATLLPAMISHFRWNTMEPNDPDPRAMEKNEHHDDSDSAIESDNNLDGISVRAQETININTKHQPAWGGAEAFRELYQNL</sequence>
<feature type="region of interest" description="Disordered" evidence="1">
    <location>
        <begin position="176"/>
        <end position="207"/>
    </location>
</feature>
<organism evidence="2 3">
    <name type="scientific">Clohesyomyces aquaticus</name>
    <dbReference type="NCBI Taxonomy" id="1231657"/>
    <lineage>
        <taxon>Eukaryota</taxon>
        <taxon>Fungi</taxon>
        <taxon>Dikarya</taxon>
        <taxon>Ascomycota</taxon>
        <taxon>Pezizomycotina</taxon>
        <taxon>Dothideomycetes</taxon>
        <taxon>Pleosporomycetidae</taxon>
        <taxon>Pleosporales</taxon>
        <taxon>Lindgomycetaceae</taxon>
        <taxon>Clohesyomyces</taxon>
    </lineage>
</organism>